<protein>
    <recommendedName>
        <fullName evidence="2">CUE domain-containing protein</fullName>
    </recommendedName>
</protein>
<dbReference type="PANTHER" id="PTHR37252">
    <property type="entry name" value="POLYADENYLATE-BINDING PROTEIN-INTERACTING PROTEIN 6"/>
    <property type="match status" value="1"/>
</dbReference>
<dbReference type="PANTHER" id="PTHR37252:SF3">
    <property type="entry name" value="POLYADENYLATE-BINDING PROTEIN-INTERACTING PROTEIN 6"/>
    <property type="match status" value="1"/>
</dbReference>
<dbReference type="InterPro" id="IPR041806">
    <property type="entry name" value="CID5/6/7_CUE"/>
</dbReference>
<evidence type="ECO:0000259" key="2">
    <source>
        <dbReference type="PROSITE" id="PS51140"/>
    </source>
</evidence>
<dbReference type="InterPro" id="IPR009060">
    <property type="entry name" value="UBA-like_sf"/>
</dbReference>
<evidence type="ECO:0000313" key="4">
    <source>
        <dbReference type="Proteomes" id="UP001497457"/>
    </source>
</evidence>
<reference evidence="3 4" key="2">
    <citation type="submission" date="2024-10" db="EMBL/GenBank/DDBJ databases">
        <authorList>
            <person name="Ryan C."/>
        </authorList>
    </citation>
    <scope>NUCLEOTIDE SEQUENCE [LARGE SCALE GENOMIC DNA]</scope>
</reference>
<dbReference type="InterPro" id="IPR038981">
    <property type="entry name" value="CID5/CID6"/>
</dbReference>
<name>A0ABC9A7B1_9POAL</name>
<gene>
    <name evidence="3" type="ORF">URODEC1_LOCUS50733</name>
</gene>
<feature type="domain" description="CUE" evidence="2">
    <location>
        <begin position="113"/>
        <end position="158"/>
    </location>
</feature>
<dbReference type="Proteomes" id="UP001497457">
    <property type="component" value="Chromosome 2b"/>
</dbReference>
<dbReference type="Pfam" id="PF02845">
    <property type="entry name" value="CUE"/>
    <property type="match status" value="1"/>
</dbReference>
<accession>A0ABC9A7B1</accession>
<keyword evidence="4" id="KW-1185">Reference proteome</keyword>
<dbReference type="EMBL" id="OZ075112">
    <property type="protein sequence ID" value="CAL4971542.1"/>
    <property type="molecule type" value="Genomic_DNA"/>
</dbReference>
<dbReference type="CDD" id="cd14371">
    <property type="entry name" value="CUE_CID7_like"/>
    <property type="match status" value="1"/>
</dbReference>
<feature type="compositionally biased region" description="Basic and acidic residues" evidence="1">
    <location>
        <begin position="39"/>
        <end position="50"/>
    </location>
</feature>
<dbReference type="SUPFAM" id="SSF46934">
    <property type="entry name" value="UBA-like"/>
    <property type="match status" value="1"/>
</dbReference>
<evidence type="ECO:0000256" key="1">
    <source>
        <dbReference type="SAM" id="MobiDB-lite"/>
    </source>
</evidence>
<dbReference type="PROSITE" id="PS51140">
    <property type="entry name" value="CUE"/>
    <property type="match status" value="1"/>
</dbReference>
<dbReference type="InterPro" id="IPR003892">
    <property type="entry name" value="CUE"/>
</dbReference>
<reference evidence="4" key="1">
    <citation type="submission" date="2024-06" db="EMBL/GenBank/DDBJ databases">
        <authorList>
            <person name="Ryan C."/>
        </authorList>
    </citation>
    <scope>NUCLEOTIDE SEQUENCE [LARGE SCALE GENOMIC DNA]</scope>
</reference>
<dbReference type="AlphaFoldDB" id="A0ABC9A7B1"/>
<sequence length="196" mass="21566">MTRIIRSAGSQKMDWGFQLNPYAAPFVPSSVNSFAAERLNQRTDSKKQSGEAETTQTADKSAEYHLPDSLSLDFYAESLAKLNISAESSSNGDAADSVLFDPSEYLGSDLDIHLRGVVAYLSHMFPNVSADFIIDALKLQEFDLDLTIDMLSHLCGADGYGHSAEAMRQENGTPRRQYWGMEKSPKAAFAANLQDK</sequence>
<organism evidence="3 4">
    <name type="scientific">Urochloa decumbens</name>
    <dbReference type="NCBI Taxonomy" id="240449"/>
    <lineage>
        <taxon>Eukaryota</taxon>
        <taxon>Viridiplantae</taxon>
        <taxon>Streptophyta</taxon>
        <taxon>Embryophyta</taxon>
        <taxon>Tracheophyta</taxon>
        <taxon>Spermatophyta</taxon>
        <taxon>Magnoliopsida</taxon>
        <taxon>Liliopsida</taxon>
        <taxon>Poales</taxon>
        <taxon>Poaceae</taxon>
        <taxon>PACMAD clade</taxon>
        <taxon>Panicoideae</taxon>
        <taxon>Panicodae</taxon>
        <taxon>Paniceae</taxon>
        <taxon>Melinidinae</taxon>
        <taxon>Urochloa</taxon>
    </lineage>
</organism>
<evidence type="ECO:0000313" key="3">
    <source>
        <dbReference type="EMBL" id="CAL4971542.1"/>
    </source>
</evidence>
<feature type="region of interest" description="Disordered" evidence="1">
    <location>
        <begin position="39"/>
        <end position="61"/>
    </location>
</feature>
<proteinExistence type="predicted"/>